<name>B9L7M2_NAUPA</name>
<dbReference type="SUPFAM" id="SSF109604">
    <property type="entry name" value="HD-domain/PDEase-like"/>
    <property type="match status" value="1"/>
</dbReference>
<proteinExistence type="predicted"/>
<dbReference type="AlphaFoldDB" id="B9L7M2"/>
<dbReference type="EMBL" id="CP001279">
    <property type="protein sequence ID" value="ACM93791.1"/>
    <property type="molecule type" value="Genomic_DNA"/>
</dbReference>
<dbReference type="InterPro" id="IPR003695">
    <property type="entry name" value="Ppx_GppA_N"/>
</dbReference>
<dbReference type="PANTHER" id="PTHR30005:SF0">
    <property type="entry name" value="RETROGRADE REGULATION PROTEIN 2"/>
    <property type="match status" value="1"/>
</dbReference>
<keyword evidence="5" id="KW-1185">Reference proteome</keyword>
<dbReference type="CDD" id="cd24052">
    <property type="entry name" value="ASKHA_NBD_HpPPX-GppA-like"/>
    <property type="match status" value="1"/>
</dbReference>
<dbReference type="Gene3D" id="1.10.3210.10">
    <property type="entry name" value="Hypothetical protein af1432"/>
    <property type="match status" value="1"/>
</dbReference>
<dbReference type="PANTHER" id="PTHR30005">
    <property type="entry name" value="EXOPOLYPHOSPHATASE"/>
    <property type="match status" value="1"/>
</dbReference>
<dbReference type="InterPro" id="IPR030673">
    <property type="entry name" value="PyroPPase_GppA_Ppx"/>
</dbReference>
<dbReference type="Gene3D" id="3.30.420.40">
    <property type="match status" value="1"/>
</dbReference>
<feature type="domain" description="Ppx/GppA phosphatase C-terminal" evidence="3">
    <location>
        <begin position="311"/>
        <end position="440"/>
    </location>
</feature>
<evidence type="ECO:0000259" key="2">
    <source>
        <dbReference type="Pfam" id="PF02541"/>
    </source>
</evidence>
<protein>
    <submittedName>
        <fullName evidence="4">Guanosine pentaphosphate phosphohydrolase gppa</fullName>
    </submittedName>
</protein>
<dbReference type="eggNOG" id="COG0248">
    <property type="taxonomic scope" value="Bacteria"/>
</dbReference>
<evidence type="ECO:0000256" key="1">
    <source>
        <dbReference type="ARBA" id="ARBA00022801"/>
    </source>
</evidence>
<dbReference type="RefSeq" id="WP_015902843.1">
    <property type="nucleotide sequence ID" value="NC_012115.1"/>
</dbReference>
<dbReference type="Pfam" id="PF21447">
    <property type="entry name" value="Ppx-GppA_III"/>
    <property type="match status" value="1"/>
</dbReference>
<dbReference type="Pfam" id="PF02541">
    <property type="entry name" value="Ppx-GppA"/>
    <property type="match status" value="1"/>
</dbReference>
<keyword evidence="1" id="KW-0378">Hydrolase</keyword>
<dbReference type="STRING" id="598659.NAMH_0206"/>
<dbReference type="Gene3D" id="3.30.420.150">
    <property type="entry name" value="Exopolyphosphatase. Domain 2"/>
    <property type="match status" value="1"/>
</dbReference>
<evidence type="ECO:0000313" key="4">
    <source>
        <dbReference type="EMBL" id="ACM93791.1"/>
    </source>
</evidence>
<dbReference type="InterPro" id="IPR048950">
    <property type="entry name" value="Ppx_GppA_C"/>
</dbReference>
<sequence>MAKITAVIDIGSNSARMAVFKKTSRFGFYLLREEKSKVRISEGAYENGGNLQDFAIERAINALREFLLIAKSLKVRKILAVATSAVRDAPNRSEFLSRVRRELGINIKVIDGDKEAFFGGVAAANLLYEKNGVTIDIGGGSTELALIKRKNIEKTISLKLGTVRLKELYFDKGDIEGAKKHIQKEIKRLDGEFKQNKVFGIGGTIRALSQVIMKKIEYPLDILHGFTYDVKDHYKFLKSIVKMKDDELLKIGVKPERLDVIRPGVLIFTELLDFLGAKQVITSGVGVREGVFLSDLLRHDNHKFPENFNPSVRTIIDVYQIDTKLSSYETKIALELFDLLKDDFKLDDKYKLHLTYAIKLSRAGELIDFYEAHKHTDYILLNSLHYGFRHCDRLLMSKIIRYYKRKKIKKREIEKYKCLLPQKDIIEKLCNIFWVAKLININLSMPEVNISKKGRQITIEGENLYLAKERSKSRELFFELNISEKGKK</sequence>
<evidence type="ECO:0000259" key="3">
    <source>
        <dbReference type="Pfam" id="PF21447"/>
    </source>
</evidence>
<feature type="domain" description="Ppx/GppA phosphatase N-terminal" evidence="2">
    <location>
        <begin position="19"/>
        <end position="299"/>
    </location>
</feature>
<dbReference type="Proteomes" id="UP000000448">
    <property type="component" value="Chromosome"/>
</dbReference>
<dbReference type="OrthoDB" id="9793035at2"/>
<dbReference type="InterPro" id="IPR050273">
    <property type="entry name" value="GppA/Ppx_hydrolase"/>
</dbReference>
<dbReference type="PIRSF" id="PIRSF001267">
    <property type="entry name" value="Pyrophosphatase_GppA_Ppx"/>
    <property type="match status" value="1"/>
</dbReference>
<dbReference type="KEGG" id="nam:NAMH_0206"/>
<dbReference type="InterPro" id="IPR043129">
    <property type="entry name" value="ATPase_NBD"/>
</dbReference>
<evidence type="ECO:0000313" key="5">
    <source>
        <dbReference type="Proteomes" id="UP000000448"/>
    </source>
</evidence>
<dbReference type="HOGENOM" id="CLU_025908_4_2_7"/>
<gene>
    <name evidence="4" type="ordered locus">NAMH_0206</name>
</gene>
<accession>B9L7M2</accession>
<dbReference type="SUPFAM" id="SSF53067">
    <property type="entry name" value="Actin-like ATPase domain"/>
    <property type="match status" value="2"/>
</dbReference>
<reference evidence="4 5" key="1">
    <citation type="journal article" date="2009" name="PLoS Genet.">
        <title>Adaptations to submarine hydrothermal environments exemplified by the genome of Nautilia profundicola.</title>
        <authorList>
            <person name="Campbell B.J."/>
            <person name="Smith J.L."/>
            <person name="Hanson T.E."/>
            <person name="Klotz M.G."/>
            <person name="Stein L.Y."/>
            <person name="Lee C.K."/>
            <person name="Wu D."/>
            <person name="Robinson J.M."/>
            <person name="Khouri H.M."/>
            <person name="Eisen J.A."/>
            <person name="Cary S.C."/>
        </authorList>
    </citation>
    <scope>NUCLEOTIDE SEQUENCE [LARGE SCALE GENOMIC DNA]</scope>
    <source>
        <strain evidence="5">ATCC BAA-1463 / DSM 18972 / AmH</strain>
    </source>
</reference>
<organism evidence="4 5">
    <name type="scientific">Nautilia profundicola (strain ATCC BAA-1463 / DSM 18972 / AmH)</name>
    <dbReference type="NCBI Taxonomy" id="598659"/>
    <lineage>
        <taxon>Bacteria</taxon>
        <taxon>Pseudomonadati</taxon>
        <taxon>Campylobacterota</taxon>
        <taxon>Epsilonproteobacteria</taxon>
        <taxon>Nautiliales</taxon>
        <taxon>Nautiliaceae</taxon>
        <taxon>Nautilia</taxon>
    </lineage>
</organism>
<dbReference type="GO" id="GO:0016462">
    <property type="term" value="F:pyrophosphatase activity"/>
    <property type="evidence" value="ECO:0007669"/>
    <property type="project" value="TreeGrafter"/>
</dbReference>